<dbReference type="EMBL" id="JAIWYP010000033">
    <property type="protein sequence ID" value="KAH3691627.1"/>
    <property type="molecule type" value="Genomic_DNA"/>
</dbReference>
<accession>A0A9D3Y490</accession>
<evidence type="ECO:0000313" key="3">
    <source>
        <dbReference type="Proteomes" id="UP000828390"/>
    </source>
</evidence>
<feature type="signal peptide" evidence="1">
    <location>
        <begin position="1"/>
        <end position="21"/>
    </location>
</feature>
<keyword evidence="3" id="KW-1185">Reference proteome</keyword>
<name>A0A9D3Y490_DREPO</name>
<dbReference type="AlphaFoldDB" id="A0A9D3Y490"/>
<proteinExistence type="predicted"/>
<keyword evidence="1" id="KW-0732">Signal</keyword>
<reference evidence="2" key="2">
    <citation type="submission" date="2020-11" db="EMBL/GenBank/DDBJ databases">
        <authorList>
            <person name="McCartney M.A."/>
            <person name="Auch B."/>
            <person name="Kono T."/>
            <person name="Mallez S."/>
            <person name="Becker A."/>
            <person name="Gohl D.M."/>
            <person name="Silverstein K.A.T."/>
            <person name="Koren S."/>
            <person name="Bechman K.B."/>
            <person name="Herman A."/>
            <person name="Abrahante J.E."/>
            <person name="Garbe J."/>
        </authorList>
    </citation>
    <scope>NUCLEOTIDE SEQUENCE</scope>
    <source>
        <strain evidence="2">Duluth1</strain>
        <tissue evidence="2">Whole animal</tissue>
    </source>
</reference>
<dbReference type="Proteomes" id="UP000828390">
    <property type="component" value="Unassembled WGS sequence"/>
</dbReference>
<evidence type="ECO:0000313" key="2">
    <source>
        <dbReference type="EMBL" id="KAH3691627.1"/>
    </source>
</evidence>
<comment type="caution">
    <text evidence="2">The sequence shown here is derived from an EMBL/GenBank/DDBJ whole genome shotgun (WGS) entry which is preliminary data.</text>
</comment>
<sequence>MTTILSVGACWFLFVFINVEAITDGDFQSVLARLYALEEKQAFSEQRIAALETENMLSQKRIADLEKYKPFSERRVAALERKNRRNDALAIVMKLYAQQVALETDKATTKGFDNTLSDGLFSLFAKGKIYSSRKISSIENEYAVTPNRSGNYDRHTAAETTIRSNAGNV</sequence>
<protein>
    <submittedName>
        <fullName evidence="2">Uncharacterized protein</fullName>
    </submittedName>
</protein>
<feature type="chain" id="PRO_5039249306" evidence="1">
    <location>
        <begin position="22"/>
        <end position="169"/>
    </location>
</feature>
<organism evidence="2 3">
    <name type="scientific">Dreissena polymorpha</name>
    <name type="common">Zebra mussel</name>
    <name type="synonym">Mytilus polymorpha</name>
    <dbReference type="NCBI Taxonomy" id="45954"/>
    <lineage>
        <taxon>Eukaryota</taxon>
        <taxon>Metazoa</taxon>
        <taxon>Spiralia</taxon>
        <taxon>Lophotrochozoa</taxon>
        <taxon>Mollusca</taxon>
        <taxon>Bivalvia</taxon>
        <taxon>Autobranchia</taxon>
        <taxon>Heteroconchia</taxon>
        <taxon>Euheterodonta</taxon>
        <taxon>Imparidentia</taxon>
        <taxon>Neoheterodontei</taxon>
        <taxon>Myida</taxon>
        <taxon>Dreissenoidea</taxon>
        <taxon>Dreissenidae</taxon>
        <taxon>Dreissena</taxon>
    </lineage>
</organism>
<gene>
    <name evidence="2" type="ORF">DPMN_190982</name>
</gene>
<reference evidence="2" key="1">
    <citation type="journal article" date="2019" name="bioRxiv">
        <title>The Genome of the Zebra Mussel, Dreissena polymorpha: A Resource for Invasive Species Research.</title>
        <authorList>
            <person name="McCartney M.A."/>
            <person name="Auch B."/>
            <person name="Kono T."/>
            <person name="Mallez S."/>
            <person name="Zhang Y."/>
            <person name="Obille A."/>
            <person name="Becker A."/>
            <person name="Abrahante J.E."/>
            <person name="Garbe J."/>
            <person name="Badalamenti J.P."/>
            <person name="Herman A."/>
            <person name="Mangelson H."/>
            <person name="Liachko I."/>
            <person name="Sullivan S."/>
            <person name="Sone E.D."/>
            <person name="Koren S."/>
            <person name="Silverstein K.A.T."/>
            <person name="Beckman K.B."/>
            <person name="Gohl D.M."/>
        </authorList>
    </citation>
    <scope>NUCLEOTIDE SEQUENCE</scope>
    <source>
        <strain evidence="2">Duluth1</strain>
        <tissue evidence="2">Whole animal</tissue>
    </source>
</reference>
<evidence type="ECO:0000256" key="1">
    <source>
        <dbReference type="SAM" id="SignalP"/>
    </source>
</evidence>